<feature type="domain" description="Fungal-type protein kinase" evidence="1">
    <location>
        <begin position="12"/>
        <end position="119"/>
    </location>
</feature>
<dbReference type="Proteomes" id="UP000623467">
    <property type="component" value="Unassembled WGS sequence"/>
</dbReference>
<protein>
    <submittedName>
        <fullName evidence="2">Protein kinase</fullName>
    </submittedName>
</protein>
<evidence type="ECO:0000259" key="1">
    <source>
        <dbReference type="Pfam" id="PF17667"/>
    </source>
</evidence>
<sequence>MTATIHEAPCLITELTTAAEFGDAFRDVFQSCRGLYENSGLVHGDIRLQNLKYWKQNGKTRGVLVDLDEMDEKPRKRLKPAQETRPYMSLELLHPNSPLPPVHYYRFDLESLFYAMLFVSCHYHEGKEIAEPERPFEQWLHWRHLGLTELYRRKSMFLSFAVVPVPTSNFAGFVELFHYLRKLFRDGYLAQADVRTLECAGVKSTFDPETLGGRVTFDTFQKILDEHLPSFT</sequence>
<dbReference type="InterPro" id="IPR011009">
    <property type="entry name" value="Kinase-like_dom_sf"/>
</dbReference>
<dbReference type="InterPro" id="IPR040976">
    <property type="entry name" value="Pkinase_fungal"/>
</dbReference>
<organism evidence="2 3">
    <name type="scientific">Mycena sanguinolenta</name>
    <dbReference type="NCBI Taxonomy" id="230812"/>
    <lineage>
        <taxon>Eukaryota</taxon>
        <taxon>Fungi</taxon>
        <taxon>Dikarya</taxon>
        <taxon>Basidiomycota</taxon>
        <taxon>Agaricomycotina</taxon>
        <taxon>Agaricomycetes</taxon>
        <taxon>Agaricomycetidae</taxon>
        <taxon>Agaricales</taxon>
        <taxon>Marasmiineae</taxon>
        <taxon>Mycenaceae</taxon>
        <taxon>Mycena</taxon>
    </lineage>
</organism>
<evidence type="ECO:0000313" key="2">
    <source>
        <dbReference type="EMBL" id="KAF7340699.1"/>
    </source>
</evidence>
<evidence type="ECO:0000313" key="3">
    <source>
        <dbReference type="Proteomes" id="UP000623467"/>
    </source>
</evidence>
<dbReference type="OrthoDB" id="5569250at2759"/>
<keyword evidence="2" id="KW-0418">Kinase</keyword>
<dbReference type="PANTHER" id="PTHR38248:SF2">
    <property type="entry name" value="FUNK1 11"/>
    <property type="match status" value="1"/>
</dbReference>
<dbReference type="Pfam" id="PF17667">
    <property type="entry name" value="Pkinase_fungal"/>
    <property type="match status" value="1"/>
</dbReference>
<dbReference type="GO" id="GO:0016301">
    <property type="term" value="F:kinase activity"/>
    <property type="evidence" value="ECO:0007669"/>
    <property type="project" value="UniProtKB-KW"/>
</dbReference>
<reference evidence="2" key="1">
    <citation type="submission" date="2020-05" db="EMBL/GenBank/DDBJ databases">
        <title>Mycena genomes resolve the evolution of fungal bioluminescence.</title>
        <authorList>
            <person name="Tsai I.J."/>
        </authorList>
    </citation>
    <scope>NUCLEOTIDE SEQUENCE</scope>
    <source>
        <strain evidence="2">160909Yilan</strain>
    </source>
</reference>
<dbReference type="EMBL" id="JACAZH010000029">
    <property type="protein sequence ID" value="KAF7340699.1"/>
    <property type="molecule type" value="Genomic_DNA"/>
</dbReference>
<keyword evidence="2" id="KW-0808">Transferase</keyword>
<proteinExistence type="predicted"/>
<dbReference type="AlphaFoldDB" id="A0A8H6XHU2"/>
<accession>A0A8H6XHU2</accession>
<keyword evidence="3" id="KW-1185">Reference proteome</keyword>
<comment type="caution">
    <text evidence="2">The sequence shown here is derived from an EMBL/GenBank/DDBJ whole genome shotgun (WGS) entry which is preliminary data.</text>
</comment>
<name>A0A8H6XHU2_9AGAR</name>
<dbReference type="SUPFAM" id="SSF56112">
    <property type="entry name" value="Protein kinase-like (PK-like)"/>
    <property type="match status" value="1"/>
</dbReference>
<dbReference type="PANTHER" id="PTHR38248">
    <property type="entry name" value="FUNK1 6"/>
    <property type="match status" value="1"/>
</dbReference>
<gene>
    <name evidence="2" type="ORF">MSAN_02098100</name>
</gene>